<accession>A0A1B6J591</accession>
<dbReference type="InterPro" id="IPR008952">
    <property type="entry name" value="Tetraspanin_EC2_sf"/>
</dbReference>
<dbReference type="Gene3D" id="1.10.1450.10">
    <property type="entry name" value="Tetraspanin"/>
    <property type="match status" value="1"/>
</dbReference>
<protein>
    <submittedName>
        <fullName evidence="1">Uncharacterized protein</fullName>
    </submittedName>
</protein>
<dbReference type="AlphaFoldDB" id="A0A1B6J591"/>
<evidence type="ECO:0000313" key="1">
    <source>
        <dbReference type="EMBL" id="JAS94345.1"/>
    </source>
</evidence>
<feature type="non-terminal residue" evidence="1">
    <location>
        <position position="1"/>
    </location>
</feature>
<feature type="non-terminal residue" evidence="1">
    <location>
        <position position="102"/>
    </location>
</feature>
<proteinExistence type="predicted"/>
<reference evidence="1" key="1">
    <citation type="submission" date="2015-11" db="EMBL/GenBank/DDBJ databases">
        <title>De novo transcriptome assembly of four potential Pierce s Disease insect vectors from Arizona vineyards.</title>
        <authorList>
            <person name="Tassone E.E."/>
        </authorList>
    </citation>
    <scope>NUCLEOTIDE SEQUENCE</scope>
</reference>
<name>A0A1B6J591_9HEMI</name>
<sequence>CNEVHFSAHQNDFVHLQQPKCSQYSQYQQEDCQYEQTTDQQEHRCKVILQFSATSTTVGLILLDEMVDTRQRWIRQGWDTVQEKYQCCGVEARGDWKYVPPS</sequence>
<dbReference type="SUPFAM" id="SSF48652">
    <property type="entry name" value="Tetraspanin"/>
    <property type="match status" value="1"/>
</dbReference>
<dbReference type="GO" id="GO:0016020">
    <property type="term" value="C:membrane"/>
    <property type="evidence" value="ECO:0007669"/>
    <property type="project" value="InterPro"/>
</dbReference>
<dbReference type="EMBL" id="GECU01013361">
    <property type="protein sequence ID" value="JAS94345.1"/>
    <property type="molecule type" value="Transcribed_RNA"/>
</dbReference>
<organism evidence="1">
    <name type="scientific">Homalodisca liturata</name>
    <dbReference type="NCBI Taxonomy" id="320908"/>
    <lineage>
        <taxon>Eukaryota</taxon>
        <taxon>Metazoa</taxon>
        <taxon>Ecdysozoa</taxon>
        <taxon>Arthropoda</taxon>
        <taxon>Hexapoda</taxon>
        <taxon>Insecta</taxon>
        <taxon>Pterygota</taxon>
        <taxon>Neoptera</taxon>
        <taxon>Paraneoptera</taxon>
        <taxon>Hemiptera</taxon>
        <taxon>Auchenorrhyncha</taxon>
        <taxon>Membracoidea</taxon>
        <taxon>Cicadellidae</taxon>
        <taxon>Cicadellinae</taxon>
        <taxon>Proconiini</taxon>
        <taxon>Homalodisca</taxon>
    </lineage>
</organism>
<gene>
    <name evidence="1" type="ORF">g.27460</name>
</gene>